<gene>
    <name evidence="1" type="ORF">G2W53_023948</name>
</gene>
<organism evidence="1 2">
    <name type="scientific">Senna tora</name>
    <dbReference type="NCBI Taxonomy" id="362788"/>
    <lineage>
        <taxon>Eukaryota</taxon>
        <taxon>Viridiplantae</taxon>
        <taxon>Streptophyta</taxon>
        <taxon>Embryophyta</taxon>
        <taxon>Tracheophyta</taxon>
        <taxon>Spermatophyta</taxon>
        <taxon>Magnoliopsida</taxon>
        <taxon>eudicotyledons</taxon>
        <taxon>Gunneridae</taxon>
        <taxon>Pentapetalae</taxon>
        <taxon>rosids</taxon>
        <taxon>fabids</taxon>
        <taxon>Fabales</taxon>
        <taxon>Fabaceae</taxon>
        <taxon>Caesalpinioideae</taxon>
        <taxon>Cassia clade</taxon>
        <taxon>Senna</taxon>
    </lineage>
</organism>
<dbReference type="Proteomes" id="UP000634136">
    <property type="component" value="Unassembled WGS sequence"/>
</dbReference>
<comment type="caution">
    <text evidence="1">The sequence shown here is derived from an EMBL/GenBank/DDBJ whole genome shotgun (WGS) entry which is preliminary data.</text>
</comment>
<reference evidence="1" key="1">
    <citation type="submission" date="2020-09" db="EMBL/GenBank/DDBJ databases">
        <title>Genome-Enabled Discovery of Anthraquinone Biosynthesis in Senna tora.</title>
        <authorList>
            <person name="Kang S.-H."/>
            <person name="Pandey R.P."/>
            <person name="Lee C.-M."/>
            <person name="Sim J.-S."/>
            <person name="Jeong J.-T."/>
            <person name="Choi B.-S."/>
            <person name="Jung M."/>
            <person name="Ginzburg D."/>
            <person name="Zhao K."/>
            <person name="Won S.Y."/>
            <person name="Oh T.-J."/>
            <person name="Yu Y."/>
            <person name="Kim N.-H."/>
            <person name="Lee O.R."/>
            <person name="Lee T.-H."/>
            <person name="Bashyal P."/>
            <person name="Kim T.-S."/>
            <person name="Lee W.-H."/>
            <person name="Kawkins C."/>
            <person name="Kim C.-K."/>
            <person name="Kim J.S."/>
            <person name="Ahn B.O."/>
            <person name="Rhee S.Y."/>
            <person name="Sohng J.K."/>
        </authorList>
    </citation>
    <scope>NUCLEOTIDE SEQUENCE</scope>
    <source>
        <tissue evidence="1">Leaf</tissue>
    </source>
</reference>
<keyword evidence="2" id="KW-1185">Reference proteome</keyword>
<evidence type="ECO:0000313" key="2">
    <source>
        <dbReference type="Proteomes" id="UP000634136"/>
    </source>
</evidence>
<dbReference type="AlphaFoldDB" id="A0A834WEZ6"/>
<sequence length="26" mass="2932">MEWPTYSMFGIANLPIKLKTSDGGQF</sequence>
<name>A0A834WEZ6_9FABA</name>
<dbReference type="EMBL" id="JAAIUW010000008">
    <property type="protein sequence ID" value="KAF7818493.1"/>
    <property type="molecule type" value="Genomic_DNA"/>
</dbReference>
<proteinExistence type="predicted"/>
<accession>A0A834WEZ6</accession>
<evidence type="ECO:0000313" key="1">
    <source>
        <dbReference type="EMBL" id="KAF7818493.1"/>
    </source>
</evidence>
<protein>
    <submittedName>
        <fullName evidence="1">Uncharacterized protein</fullName>
    </submittedName>
</protein>